<dbReference type="InterPro" id="IPR018841">
    <property type="entry name" value="DUF2442"/>
</dbReference>
<accession>A0A4P6YCP5</accession>
<gene>
    <name evidence="1" type="ORF">E1750_04550</name>
</gene>
<dbReference type="Proteomes" id="UP000291124">
    <property type="component" value="Chromosome"/>
</dbReference>
<evidence type="ECO:0000313" key="2">
    <source>
        <dbReference type="Proteomes" id="UP000291124"/>
    </source>
</evidence>
<dbReference type="Pfam" id="PF10387">
    <property type="entry name" value="DUF2442"/>
    <property type="match status" value="1"/>
</dbReference>
<dbReference type="InterPro" id="IPR036782">
    <property type="entry name" value="NE0471-like_N"/>
</dbReference>
<dbReference type="OrthoDB" id="9803723at2"/>
<sequence length="77" mass="9285">MSLVWITKANYLRDYQIEIEFNNNKKGIVDFKGHLDKKIFQPLKELDTFRRFKLNSWTLEWENGADFSPEFLLENLS</sequence>
<keyword evidence="2" id="KW-1185">Reference proteome</keyword>
<evidence type="ECO:0000313" key="1">
    <source>
        <dbReference type="EMBL" id="QBN18103.1"/>
    </source>
</evidence>
<dbReference type="SUPFAM" id="SSF143880">
    <property type="entry name" value="NE0471 N-terminal domain-like"/>
    <property type="match status" value="1"/>
</dbReference>
<dbReference type="EMBL" id="CP037933">
    <property type="protein sequence ID" value="QBN18103.1"/>
    <property type="molecule type" value="Genomic_DNA"/>
</dbReference>
<dbReference type="KEGG" id="fnk:E1750_04550"/>
<organism evidence="1 2">
    <name type="scientific">Flavobacterium nackdongense</name>
    <dbReference type="NCBI Taxonomy" id="2547394"/>
    <lineage>
        <taxon>Bacteria</taxon>
        <taxon>Pseudomonadati</taxon>
        <taxon>Bacteroidota</taxon>
        <taxon>Flavobacteriia</taxon>
        <taxon>Flavobacteriales</taxon>
        <taxon>Flavobacteriaceae</taxon>
        <taxon>Flavobacterium</taxon>
    </lineage>
</organism>
<name>A0A4P6YCP5_9FLAO</name>
<protein>
    <submittedName>
        <fullName evidence="1">DUF2442 domain-containing protein</fullName>
    </submittedName>
</protein>
<dbReference type="Gene3D" id="3.30.2020.10">
    <property type="entry name" value="NE0471-like N-terminal domain"/>
    <property type="match status" value="1"/>
</dbReference>
<dbReference type="RefSeq" id="WP_133275632.1">
    <property type="nucleotide sequence ID" value="NZ_CP037933.1"/>
</dbReference>
<proteinExistence type="predicted"/>
<reference evidence="2" key="1">
    <citation type="submission" date="2019-03" db="EMBL/GenBank/DDBJ databases">
        <title>Flavobacterium sp.</title>
        <authorList>
            <person name="Kim H."/>
        </authorList>
    </citation>
    <scope>NUCLEOTIDE SEQUENCE [LARGE SCALE GENOMIC DNA]</scope>
    <source>
        <strain evidence="2">GS13</strain>
    </source>
</reference>
<dbReference type="AlphaFoldDB" id="A0A4P6YCP5"/>